<dbReference type="Proteomes" id="UP000264702">
    <property type="component" value="Unassembled WGS sequence"/>
</dbReference>
<dbReference type="InterPro" id="IPR012341">
    <property type="entry name" value="6hp_glycosidase-like_sf"/>
</dbReference>
<dbReference type="Gene3D" id="1.50.10.10">
    <property type="match status" value="1"/>
</dbReference>
<proteinExistence type="predicted"/>
<sequence>MKHIAPMLSLMVLFYCMQAMAQRGLPALPTLPSAGVLPQPAALTISHESSPEQPFSVIGPRGALLGQQDGGFEAWIFPWKVFSGLKITANMQDYPVPIDVNEHAASIDVRPDSTTITYSHANFTIRQIMFAPKETPEGSGVLVLYQIEAVRPMTLTFSLTPVMDRMWPALSDSPPSPEWVRTAGGSGFYILHENLPGNAAALAMPRAEPGILAPYQERASFWPLQFVLHFDPKTDAHTLFPLLIAVGNSDAATTHQAFAKSLAELDSLAASQVQANEAYYAKLLSTSTGIETPDAQLNAAFSWAEASIDQLRIRTLTQREPDGKEEALTAGFVGSGDSARPGFGWFFGRDSLWTLYAMDSCGDFSVTRQEVEFLLERQRADGKIMHEWSQTASLVDWHALPYEYAAADSTPLLQMAMADYLKISGDADFVRTHWNELLKAWRFETAHVSDDGIYNNSQGTGWVESWVPSMPHQEIYLALLDEEASTAFAELAQVTGHADEAQQARERAGRLRSAIEKEYYVPSESFYAFSRNPDGSTDNTATIFPSVAWWDGNAALEHPDAMMSRWASGEFSTDWGTRILSDRVSFYDPISYHQGTVWPLYTGWVSVAEYRAGRTLAGYAHLMQNAEMTWAQDLGNVTELLSGQFYQPLGRSTAHQLWSSAMVISPVLRGMFGLEWNAGEHTLMVAPHLPAEWKTVTVRRVPLGGSRFDLTFTRRGAEMVVEASRSGEVRLASHVPGAKAEGRTLRIPLPAVEAGLRQKLPEPGAETQEMKVLDQQSSGRTLTLTLAAQGGSRQVLDLRENAPKLTLRTDDAEMGVVSDGLRTMAVTFPPGDGYVTKTVTVRW</sequence>
<organism evidence="3 4">
    <name type="scientific">Paracidobacterium acidisoli</name>
    <dbReference type="NCBI Taxonomy" id="2303751"/>
    <lineage>
        <taxon>Bacteria</taxon>
        <taxon>Pseudomonadati</taxon>
        <taxon>Acidobacteriota</taxon>
        <taxon>Terriglobia</taxon>
        <taxon>Terriglobales</taxon>
        <taxon>Acidobacteriaceae</taxon>
        <taxon>Paracidobacterium</taxon>
    </lineage>
</organism>
<dbReference type="InterPro" id="IPR054491">
    <property type="entry name" value="MGH1-like_GH"/>
</dbReference>
<reference evidence="3 4" key="1">
    <citation type="submission" date="2018-08" db="EMBL/GenBank/DDBJ databases">
        <title>Acidipila sp. 4G-K13, an acidobacterium isolated from forest soil.</title>
        <authorList>
            <person name="Gao Z.-H."/>
            <person name="Qiu L.-H."/>
        </authorList>
    </citation>
    <scope>NUCLEOTIDE SEQUENCE [LARGE SCALE GENOMIC DNA]</scope>
    <source>
        <strain evidence="3 4">4G-K13</strain>
    </source>
</reference>
<dbReference type="RefSeq" id="WP_117299905.1">
    <property type="nucleotide sequence ID" value="NZ_QVQT02000004.1"/>
</dbReference>
<dbReference type="Pfam" id="PF22422">
    <property type="entry name" value="MGH1-like_GH"/>
    <property type="match status" value="1"/>
</dbReference>
<evidence type="ECO:0000259" key="2">
    <source>
        <dbReference type="Pfam" id="PF22422"/>
    </source>
</evidence>
<protein>
    <submittedName>
        <fullName evidence="3">Glycogen debranching protein</fullName>
    </submittedName>
</protein>
<evidence type="ECO:0000256" key="1">
    <source>
        <dbReference type="SAM" id="SignalP"/>
    </source>
</evidence>
<keyword evidence="1" id="KW-0732">Signal</keyword>
<gene>
    <name evidence="3" type="ORF">D0Y96_11210</name>
</gene>
<comment type="caution">
    <text evidence="3">The sequence shown here is derived from an EMBL/GenBank/DDBJ whole genome shotgun (WGS) entry which is preliminary data.</text>
</comment>
<dbReference type="EMBL" id="QVQT01000004">
    <property type="protein sequence ID" value="RFU15999.1"/>
    <property type="molecule type" value="Genomic_DNA"/>
</dbReference>
<accession>A0A372IML7</accession>
<feature type="chain" id="PRO_5016869086" evidence="1">
    <location>
        <begin position="22"/>
        <end position="843"/>
    </location>
</feature>
<dbReference type="InterPro" id="IPR008928">
    <property type="entry name" value="6-hairpin_glycosidase_sf"/>
</dbReference>
<dbReference type="AlphaFoldDB" id="A0A372IML7"/>
<feature type="signal peptide" evidence="1">
    <location>
        <begin position="1"/>
        <end position="21"/>
    </location>
</feature>
<dbReference type="GO" id="GO:0005975">
    <property type="term" value="P:carbohydrate metabolic process"/>
    <property type="evidence" value="ECO:0007669"/>
    <property type="project" value="InterPro"/>
</dbReference>
<dbReference type="OrthoDB" id="9759959at2"/>
<feature type="domain" description="Mannosylglycerate hydrolase MGH1-like glycoside hydrolase" evidence="2">
    <location>
        <begin position="485"/>
        <end position="613"/>
    </location>
</feature>
<keyword evidence="4" id="KW-1185">Reference proteome</keyword>
<evidence type="ECO:0000313" key="4">
    <source>
        <dbReference type="Proteomes" id="UP000264702"/>
    </source>
</evidence>
<evidence type="ECO:0000313" key="3">
    <source>
        <dbReference type="EMBL" id="RFU15999.1"/>
    </source>
</evidence>
<name>A0A372IML7_9BACT</name>
<dbReference type="SUPFAM" id="SSF48208">
    <property type="entry name" value="Six-hairpin glycosidases"/>
    <property type="match status" value="1"/>
</dbReference>